<gene>
    <name evidence="2" type="ORF">OTI717_LOCUS11134</name>
    <name evidence="1" type="ORF">RFH988_LOCUS9848</name>
</gene>
<organism evidence="2 3">
    <name type="scientific">Rotaria sordida</name>
    <dbReference type="NCBI Taxonomy" id="392033"/>
    <lineage>
        <taxon>Eukaryota</taxon>
        <taxon>Metazoa</taxon>
        <taxon>Spiralia</taxon>
        <taxon>Gnathifera</taxon>
        <taxon>Rotifera</taxon>
        <taxon>Eurotatoria</taxon>
        <taxon>Bdelloidea</taxon>
        <taxon>Philodinida</taxon>
        <taxon>Philodinidae</taxon>
        <taxon>Rotaria</taxon>
    </lineage>
</organism>
<dbReference type="AlphaFoldDB" id="A0A818TBU6"/>
<protein>
    <submittedName>
        <fullName evidence="2">Uncharacterized protein</fullName>
    </submittedName>
</protein>
<name>A0A818TBU6_9BILA</name>
<accession>A0A818TBU6</accession>
<evidence type="ECO:0000313" key="1">
    <source>
        <dbReference type="EMBL" id="CAF0918216.1"/>
    </source>
</evidence>
<evidence type="ECO:0000313" key="2">
    <source>
        <dbReference type="EMBL" id="CAF3679658.1"/>
    </source>
</evidence>
<evidence type="ECO:0000313" key="3">
    <source>
        <dbReference type="Proteomes" id="UP000663823"/>
    </source>
</evidence>
<sequence>MLMMYVLYVYENIYQKGYQYKKDFDIDDFKTIVQIKCQNNEFYNPMKTTIHSSSTDTLDGTINQLRGTPWEHYEEQIRKDFSNTSEYAIKDFVCNEFMEIFRNCENHCIENSTLYREISYQLLSFINRKWDKFRHYFRVDIFLANNPYSIKQVDSTFCMNLKQLHWIPTTCIEHIYNEQTKEVTKKITTKLKRSTDVFIRFTDDHNNIYHYFSYIDNIRLNSDLIFILNINNRITPQDVVLRLLEYMNDSTYTVLSNIDISNMNENEKQEKINTLLDNPPKQPY</sequence>
<proteinExistence type="predicted"/>
<dbReference type="EMBL" id="CAJOAX010001043">
    <property type="protein sequence ID" value="CAF3679658.1"/>
    <property type="molecule type" value="Genomic_DNA"/>
</dbReference>
<dbReference type="Proteomes" id="UP000663882">
    <property type="component" value="Unassembled WGS sequence"/>
</dbReference>
<dbReference type="Proteomes" id="UP000663823">
    <property type="component" value="Unassembled WGS sequence"/>
</dbReference>
<reference evidence="2" key="1">
    <citation type="submission" date="2021-02" db="EMBL/GenBank/DDBJ databases">
        <authorList>
            <person name="Nowell W R."/>
        </authorList>
    </citation>
    <scope>NUCLEOTIDE SEQUENCE</scope>
</reference>
<dbReference type="EMBL" id="CAJNOO010000357">
    <property type="protein sequence ID" value="CAF0918216.1"/>
    <property type="molecule type" value="Genomic_DNA"/>
</dbReference>
<comment type="caution">
    <text evidence="2">The sequence shown here is derived from an EMBL/GenBank/DDBJ whole genome shotgun (WGS) entry which is preliminary data.</text>
</comment>